<dbReference type="PRINTS" id="PR00380">
    <property type="entry name" value="KINESINHEAVY"/>
</dbReference>
<keyword evidence="7 11" id="KW-0175">Coiled coil</keyword>
<evidence type="ECO:0000256" key="10">
    <source>
        <dbReference type="PROSITE-ProRule" id="PRU00283"/>
    </source>
</evidence>
<protein>
    <recommendedName>
        <fullName evidence="13">Kinesin motor domain-containing protein</fullName>
    </recommendedName>
</protein>
<feature type="binding site" evidence="10">
    <location>
        <begin position="156"/>
        <end position="163"/>
    </location>
    <ligand>
        <name>ATP</name>
        <dbReference type="ChEBI" id="CHEBI:30616"/>
    </ligand>
</feature>
<comment type="subcellular location">
    <subcellularLocation>
        <location evidence="1">Cytoplasm</location>
        <location evidence="1">Cytoskeleton</location>
        <location evidence="1">Spindle</location>
    </subcellularLocation>
</comment>
<feature type="coiled-coil region" evidence="11">
    <location>
        <begin position="867"/>
        <end position="1020"/>
    </location>
</feature>
<feature type="compositionally biased region" description="Basic residues" evidence="12">
    <location>
        <begin position="1770"/>
        <end position="1782"/>
    </location>
</feature>
<keyword evidence="3" id="KW-0597">Phosphoprotein</keyword>
<dbReference type="PROSITE" id="PS50067">
    <property type="entry name" value="KINESIN_MOTOR_2"/>
    <property type="match status" value="1"/>
</dbReference>
<feature type="region of interest" description="Disordered" evidence="12">
    <location>
        <begin position="1451"/>
        <end position="1475"/>
    </location>
</feature>
<accession>A0ABN8MP46</accession>
<evidence type="ECO:0000256" key="12">
    <source>
        <dbReference type="SAM" id="MobiDB-lite"/>
    </source>
</evidence>
<name>A0ABN8MP46_9CNID</name>
<evidence type="ECO:0000256" key="6">
    <source>
        <dbReference type="ARBA" id="ARBA00022840"/>
    </source>
</evidence>
<dbReference type="InterPro" id="IPR047149">
    <property type="entry name" value="KIF11-like"/>
</dbReference>
<feature type="compositionally biased region" description="Basic and acidic residues" evidence="12">
    <location>
        <begin position="1647"/>
        <end position="1693"/>
    </location>
</feature>
<evidence type="ECO:0000256" key="7">
    <source>
        <dbReference type="ARBA" id="ARBA00023054"/>
    </source>
</evidence>
<organism evidence="14 15">
    <name type="scientific">Porites lobata</name>
    <dbReference type="NCBI Taxonomy" id="104759"/>
    <lineage>
        <taxon>Eukaryota</taxon>
        <taxon>Metazoa</taxon>
        <taxon>Cnidaria</taxon>
        <taxon>Anthozoa</taxon>
        <taxon>Hexacorallia</taxon>
        <taxon>Scleractinia</taxon>
        <taxon>Fungiina</taxon>
        <taxon>Poritidae</taxon>
        <taxon>Porites</taxon>
    </lineage>
</organism>
<dbReference type="InterPro" id="IPR036961">
    <property type="entry name" value="Kinesin_motor_dom_sf"/>
</dbReference>
<keyword evidence="2" id="KW-0963">Cytoplasm</keyword>
<dbReference type="Gene3D" id="3.40.850.10">
    <property type="entry name" value="Kinesin motor domain"/>
    <property type="match status" value="2"/>
</dbReference>
<dbReference type="PROSITE" id="PS00411">
    <property type="entry name" value="KINESIN_MOTOR_1"/>
    <property type="match status" value="1"/>
</dbReference>
<dbReference type="PANTHER" id="PTHR47970">
    <property type="entry name" value="KINESIN-LIKE PROTEIN KIF11"/>
    <property type="match status" value="1"/>
</dbReference>
<reference evidence="14 15" key="1">
    <citation type="submission" date="2022-05" db="EMBL/GenBank/DDBJ databases">
        <authorList>
            <consortium name="Genoscope - CEA"/>
            <person name="William W."/>
        </authorList>
    </citation>
    <scope>NUCLEOTIDE SEQUENCE [LARGE SCALE GENOMIC DNA]</scope>
</reference>
<dbReference type="InterPro" id="IPR019821">
    <property type="entry name" value="Kinesin_motor_CS"/>
</dbReference>
<evidence type="ECO:0000256" key="5">
    <source>
        <dbReference type="ARBA" id="ARBA00022741"/>
    </source>
</evidence>
<evidence type="ECO:0000313" key="15">
    <source>
        <dbReference type="Proteomes" id="UP001159405"/>
    </source>
</evidence>
<comment type="caution">
    <text evidence="14">The sequence shown here is derived from an EMBL/GenBank/DDBJ whole genome shotgun (WGS) entry which is preliminary data.</text>
</comment>
<dbReference type="SUPFAM" id="SSF52540">
    <property type="entry name" value="P-loop containing nucleoside triphosphate hydrolases"/>
    <property type="match status" value="1"/>
</dbReference>
<dbReference type="Gene3D" id="1.10.287.1490">
    <property type="match status" value="1"/>
</dbReference>
<keyword evidence="4" id="KW-0493">Microtubule</keyword>
<feature type="compositionally biased region" description="Polar residues" evidence="12">
    <location>
        <begin position="1857"/>
        <end position="1867"/>
    </location>
</feature>
<keyword evidence="6 10" id="KW-0067">ATP-binding</keyword>
<gene>
    <name evidence="14" type="ORF">PLOB_00000233</name>
</gene>
<evidence type="ECO:0000256" key="11">
    <source>
        <dbReference type="SAM" id="Coils"/>
    </source>
</evidence>
<feature type="coiled-coil region" evidence="11">
    <location>
        <begin position="691"/>
        <end position="828"/>
    </location>
</feature>
<keyword evidence="8 10" id="KW-0505">Motor protein</keyword>
<keyword evidence="5 10" id="KW-0547">Nucleotide-binding</keyword>
<dbReference type="SMART" id="SM00129">
    <property type="entry name" value="KISc"/>
    <property type="match status" value="1"/>
</dbReference>
<comment type="similarity">
    <text evidence="10">Belongs to the TRAFAC class myosin-kinesin ATPase superfamily. Kinesin family.</text>
</comment>
<evidence type="ECO:0000256" key="1">
    <source>
        <dbReference type="ARBA" id="ARBA00004186"/>
    </source>
</evidence>
<feature type="region of interest" description="Disordered" evidence="12">
    <location>
        <begin position="519"/>
        <end position="546"/>
    </location>
</feature>
<dbReference type="InterPro" id="IPR027417">
    <property type="entry name" value="P-loop_NTPase"/>
</dbReference>
<feature type="region of interest" description="Disordered" evidence="12">
    <location>
        <begin position="1199"/>
        <end position="1221"/>
    </location>
</feature>
<dbReference type="Proteomes" id="UP001159405">
    <property type="component" value="Unassembled WGS sequence"/>
</dbReference>
<evidence type="ECO:0000256" key="2">
    <source>
        <dbReference type="ARBA" id="ARBA00022490"/>
    </source>
</evidence>
<feature type="domain" description="Kinesin motor" evidence="13">
    <location>
        <begin position="60"/>
        <end position="512"/>
    </location>
</feature>
<dbReference type="EMBL" id="CALNXK010000001">
    <property type="protein sequence ID" value="CAH3032714.1"/>
    <property type="molecule type" value="Genomic_DNA"/>
</dbReference>
<evidence type="ECO:0000256" key="9">
    <source>
        <dbReference type="ARBA" id="ARBA00023212"/>
    </source>
</evidence>
<keyword evidence="9" id="KW-0206">Cytoskeleton</keyword>
<feature type="compositionally biased region" description="Basic and acidic residues" evidence="12">
    <location>
        <begin position="1868"/>
        <end position="1882"/>
    </location>
</feature>
<feature type="region of interest" description="Disordered" evidence="12">
    <location>
        <begin position="1281"/>
        <end position="1317"/>
    </location>
</feature>
<evidence type="ECO:0000313" key="14">
    <source>
        <dbReference type="EMBL" id="CAH3032714.1"/>
    </source>
</evidence>
<dbReference type="Pfam" id="PF00225">
    <property type="entry name" value="Kinesin"/>
    <property type="match status" value="1"/>
</dbReference>
<feature type="compositionally biased region" description="Polar residues" evidence="12">
    <location>
        <begin position="1703"/>
        <end position="1713"/>
    </location>
</feature>
<feature type="compositionally biased region" description="Basic and acidic residues" evidence="12">
    <location>
        <begin position="1803"/>
        <end position="1824"/>
    </location>
</feature>
<evidence type="ECO:0000256" key="8">
    <source>
        <dbReference type="ARBA" id="ARBA00023175"/>
    </source>
</evidence>
<sequence>MAEQQHNCISDGEEDPEECQIDPIVVGDNDAEIRKNLFDEFDVATKQKTSTDSSSSGREYMKVYLRIRPFINEEIEAKENQNCLEKESSTAVLMNAPKESFAFKNSTRAGGEISHRFSFSNVFNEDTTQKKFFDETTLPLVADFIHGQNCLVFTYGVTNSGKTYTIQGTPKDGGILPRSLDVLFNSIEGKHYTKMNLKPRFCTDVIRLTEDEERRENSYKNALISSLDKDAFDINALLKLDQDLSADVSKASCTEESMLHNTIQDGDVEHELPSMDAGENDSRVVDDTTIDVEAQGPVKFSVWVSFAEIYNEIIYDLLEPCPMGKGKKRTTLRLGDDTNGNPYIKGLREIYVSSADEAYKILKIGQKNQRIASTKLNQCSSRSHCIFSVKVLRVVDVEDPHVARVSRLSFVDLAGSERYSKTHSKGDRLKEAGNINTSLMTLGKCLEYLRYNQKNPNQPLIIPFRESKLTRLFQGFFCGKGRASMIVNVNMCASAFDETFHVMKFSAIAKKVTTRVTKPVDMPPPAKKSRALSATPRPKPTRVSIPWANGALCTPAHPVDESLAEINEEDGDEEVEIGEGQASAYQQQLVNLVKVLQEKLIEEKRKMQTLEVKIREEVCKEMAEQLVSIENAYSERVKMEVTAVEEKCDRRIELLTQSIKKTRKRARIERIEEDDEEWVPSVFLHAEQTKVQEKQHVISELNAKIAELRQEVKQLKDSRQEETSTSDAVLELQGHLNDANEEVNELKQMLEEAGEAFTEKEAEINKLRAALDDQEACFKNQDEALKHLTEELENAKAISKQVDNTEELHQLKGALEVATIKLAETEKNVQAKDLMLKEVVRTLEETREELARERSYVAQAFDNDEELIRIKDELQKAEAKAVELEKKVASKDEDINSLKREIEDASARHVEKTTQDEENEKELKEKIVEIEKANNEVAALQKQLEDFKEDMRSTREELEKFKAESTSKDSELELAKNEIKEKTSKLEGATKEISKNLAALEGMKKQMIEIEVELESVKEDNLKKSVELERVLEEKLEILAKHKSDDHHNRITAGPVAGGDSEMVKQAARVKELQEDLREKSLELENAKREYTRKIDELKTELSGCKTEMNKLQSEDAVKELEQQLEESTKALDKKNSQVIARNNTIKRLEISLAEKDKLLSEMEKLPKEPNLRAKEELKTLRRRLVQAGKEVEETKELLAGKERKMEETTQELEKVRSENDEKAAAFLKELESARTELSEVKEGAEKKQEEIKALKRQLDVQRSNNACLQTQLENEKRTLQEKENTVQATKEELNSVRSKSSTEIDDAKKRLESTEEKVQKLEDEVFTANEESSRVQAEIQRYEEEIVPGLENKIKALEEENLRSSLKVKDTEEIMEKNLREARCQLEKRNSEIEQIAKELHDLRNSVRTAEKEKFEELDKNLQEMMCMQKTIEERNRTLDTLEKTLRDTNLELEKSKERTKSQNEQLQKLNQEKRSLEERLDALTKKLELLTSDSGKEKETLSNLKTVLQEQDLIMSGQAQAIDERQSEIETLSTELQILQEKCSFTEKELERKKSEIANLKQQSLSAGTERKLFEKMEEEMKKLKEDHSSLVAQLKAKDEEIKNVNDSRDNIMKTMREALEVAKANKAEYEVKLATVREQCRSEMKREMEEEKRRLKRDFQRQLEEKDRSLEEIKCEKESVEKAIAAEKAAKTKSGSSSSDLDTQSENTDVPASDTEVKSSVLRSNQKKNLKRNSSDLTLAELKNQMSASKSRKKEDSDEEFTPGSVRKTRTRSSTKKAGRSTSTRYKRTTPATVEVLPTMDEKDCKTDSVREKKKLFKDLQEGATSAGEEENVPPSQPSQQSTKKRGKLFHKPSSLTALLSSGKSESRDDRSEQPDKTKNIITRQLRPRSIKYN</sequence>
<dbReference type="PANTHER" id="PTHR47970:SF29">
    <property type="entry name" value="KINESIN FAMILY MEMBER 20B"/>
    <property type="match status" value="1"/>
</dbReference>
<evidence type="ECO:0000259" key="13">
    <source>
        <dbReference type="PROSITE" id="PS50067"/>
    </source>
</evidence>
<proteinExistence type="inferred from homology"/>
<feature type="compositionally biased region" description="Basic and acidic residues" evidence="12">
    <location>
        <begin position="1451"/>
        <end position="1463"/>
    </location>
</feature>
<keyword evidence="15" id="KW-1185">Reference proteome</keyword>
<dbReference type="InterPro" id="IPR001752">
    <property type="entry name" value="Kinesin_motor_dom"/>
</dbReference>
<evidence type="ECO:0000256" key="4">
    <source>
        <dbReference type="ARBA" id="ARBA00022701"/>
    </source>
</evidence>
<evidence type="ECO:0000256" key="3">
    <source>
        <dbReference type="ARBA" id="ARBA00022553"/>
    </source>
</evidence>
<feature type="region of interest" description="Disordered" evidence="12">
    <location>
        <begin position="1647"/>
        <end position="1897"/>
    </location>
</feature>